<reference evidence="1 2" key="1">
    <citation type="submission" date="2019-03" db="EMBL/GenBank/DDBJ databases">
        <title>Draft genome sequences of novel Actinobacteria.</title>
        <authorList>
            <person name="Sahin N."/>
            <person name="Ay H."/>
            <person name="Saygin H."/>
        </authorList>
    </citation>
    <scope>NUCLEOTIDE SEQUENCE [LARGE SCALE GENOMIC DNA]</scope>
    <source>
        <strain evidence="1 2">CH32</strain>
    </source>
</reference>
<keyword evidence="2" id="KW-1185">Reference proteome</keyword>
<sequence>MSERLSATVEHLTLPRIVASPRRDLAMTTLGELTRAGVVTVMQGPLRIPDDGVLPLLTAKDLLLDREPTGRTGEAPGLVRVEEGDVVASLLVAGGSVPRVMTQAGAVLGPQLLLFRTDPERLDPYFLAGCLRAESAASSRPGSSVRLDPRRAALPRLPIEEQRRYGEAFARLLALQDTARAVREISAGLVATGIDGLLDGSLKPE</sequence>
<dbReference type="OrthoDB" id="9784823at2"/>
<protein>
    <recommendedName>
        <fullName evidence="3">Type I restriction modification DNA specificity domain-containing protein</fullName>
    </recommendedName>
</protein>
<proteinExistence type="predicted"/>
<gene>
    <name evidence="1" type="ORF">E1286_02335</name>
</gene>
<dbReference type="RefSeq" id="WP_132608597.1">
    <property type="nucleotide sequence ID" value="NZ_SMKQ01000003.1"/>
</dbReference>
<dbReference type="EMBL" id="SMKQ01000003">
    <property type="protein sequence ID" value="TDD56484.1"/>
    <property type="molecule type" value="Genomic_DNA"/>
</dbReference>
<evidence type="ECO:0000313" key="2">
    <source>
        <dbReference type="Proteomes" id="UP000295302"/>
    </source>
</evidence>
<dbReference type="Proteomes" id="UP000295302">
    <property type="component" value="Unassembled WGS sequence"/>
</dbReference>
<organism evidence="1 2">
    <name type="scientific">Nonomuraea terrae</name>
    <dbReference type="NCBI Taxonomy" id="2530383"/>
    <lineage>
        <taxon>Bacteria</taxon>
        <taxon>Bacillati</taxon>
        <taxon>Actinomycetota</taxon>
        <taxon>Actinomycetes</taxon>
        <taxon>Streptosporangiales</taxon>
        <taxon>Streptosporangiaceae</taxon>
        <taxon>Nonomuraea</taxon>
    </lineage>
</organism>
<comment type="caution">
    <text evidence="1">The sequence shown here is derived from an EMBL/GenBank/DDBJ whole genome shotgun (WGS) entry which is preliminary data.</text>
</comment>
<evidence type="ECO:0000313" key="1">
    <source>
        <dbReference type="EMBL" id="TDD56484.1"/>
    </source>
</evidence>
<name>A0A4R4ZFU7_9ACTN</name>
<evidence type="ECO:0008006" key="3">
    <source>
        <dbReference type="Google" id="ProtNLM"/>
    </source>
</evidence>
<dbReference type="AlphaFoldDB" id="A0A4R4ZFU7"/>
<accession>A0A4R4ZFU7</accession>